<dbReference type="PANTHER" id="PTHR43427:SF6">
    <property type="entry name" value="CHLORIDE CHANNEL PROTEIN CLC-E"/>
    <property type="match status" value="1"/>
</dbReference>
<dbReference type="EMBL" id="CP002344">
    <property type="protein sequence ID" value="ADU50583.1"/>
    <property type="molecule type" value="Genomic_DNA"/>
</dbReference>
<gene>
    <name evidence="14" type="ordered locus">Tmar_0462</name>
</gene>
<sequence>MAGRAGPATRDTSKSPGGWRTRILDRLPGLSAGRPPAVVLAALVGAAGGAFAVFFRELVDASQAFFFGWVRGVLAPLLGPYAVLWIPALGGLLVGPLVYFLAREAKGHGVPEVMEAVALRGGRIRPRVILVKAIASAVTIGSGGSTGREGPIVQMGSAIGSVVGQGLRLSERTVKTLVACGAAAGIAATFNAPIAGVIFAHEVILGEFAGATFTLIVIASVVAAAVAHGLAGNQPAFLVPPYELRHPVEFLFYAVLGVLAGAAGVLFIRTLSWFEDRFDGWKGVPPYAKAAVGGVLVGAVGLLVPEVLGVGHGTMDAILRSEGLPGGPPGVPAGARIAAWAGRAPAGGDPGLAVLVLAGLFLFKLLATSLTLGSGGSGGIMSPSLFLGATLGAAVGTLAHGALPSLTAMPGAYALVGMGAVLAATTQAPIQAILIVFEMTRDYRIILALMMACVVAVLVSTALSADSVYTIKLRRRGIRLRAGRDVTVLQRIPVQEAMTAKPVVVRRDWPLARVIRVMQSSRHNGFPVVDENGHLVGVITLADIRNTYPDEPERRLAVAVEQAMTPNPVVAYPDESLAQVLERLGRYDVGRLPVVARGDPRQLLGVITRSDVIKAYNRRVLQQVPGTAGRGMASLAGPA</sequence>
<evidence type="ECO:0000256" key="8">
    <source>
        <dbReference type="ARBA" id="ARBA00023214"/>
    </source>
</evidence>
<evidence type="ECO:0000259" key="13">
    <source>
        <dbReference type="PROSITE" id="PS51371"/>
    </source>
</evidence>
<reference evidence="14 15" key="1">
    <citation type="journal article" date="2010" name="Stand. Genomic Sci.">
        <title>Complete genome sequence of Thermaerobacter marianensis type strain (7p75a).</title>
        <authorList>
            <person name="Han C."/>
            <person name="Gu W."/>
            <person name="Zhang X."/>
            <person name="Lapidus A."/>
            <person name="Nolan M."/>
            <person name="Copeland A."/>
            <person name="Lucas S."/>
            <person name="Del Rio T.G."/>
            <person name="Tice H."/>
            <person name="Cheng J.F."/>
            <person name="Tapia R."/>
            <person name="Goodwin L."/>
            <person name="Pitluck S."/>
            <person name="Pagani I."/>
            <person name="Ivanova N."/>
            <person name="Mavromatis K."/>
            <person name="Mikhailova N."/>
            <person name="Pati A."/>
            <person name="Chen A."/>
            <person name="Palaniappan K."/>
            <person name="Land M."/>
            <person name="Hauser L."/>
            <person name="Chang Y.J."/>
            <person name="Jeffries C.D."/>
            <person name="Schneider S."/>
            <person name="Rohde M."/>
            <person name="Goker M."/>
            <person name="Pukall R."/>
            <person name="Woyke T."/>
            <person name="Bristow J."/>
            <person name="Eisen J.A."/>
            <person name="Markowitz V."/>
            <person name="Hugenholtz P."/>
            <person name="Kyrpides N.C."/>
            <person name="Klenk H.P."/>
            <person name="Detter J.C."/>
        </authorList>
    </citation>
    <scope>NUCLEOTIDE SEQUENCE [LARGE SCALE GENOMIC DNA]</scope>
    <source>
        <strain evidence="15">ATCC 700841 / DSM 12885 / JCM 10246 / 7p75a</strain>
    </source>
</reference>
<dbReference type="SMART" id="SM00116">
    <property type="entry name" value="CBS"/>
    <property type="match status" value="2"/>
</dbReference>
<keyword evidence="6 12" id="KW-0472">Membrane</keyword>
<keyword evidence="5" id="KW-0406">Ion transport</keyword>
<evidence type="ECO:0000256" key="3">
    <source>
        <dbReference type="ARBA" id="ARBA00022692"/>
    </source>
</evidence>
<keyword evidence="8" id="KW-0868">Chloride</keyword>
<dbReference type="GO" id="GO:0034707">
    <property type="term" value="C:chloride channel complex"/>
    <property type="evidence" value="ECO:0007669"/>
    <property type="project" value="UniProtKB-KW"/>
</dbReference>
<feature type="transmembrane region" description="Helical" evidence="12">
    <location>
        <begin position="78"/>
        <end position="102"/>
    </location>
</feature>
<name>E6SGN7_THEM7</name>
<feature type="region of interest" description="Disordered" evidence="11">
    <location>
        <begin position="1"/>
        <end position="20"/>
    </location>
</feature>
<feature type="transmembrane region" description="Helical" evidence="12">
    <location>
        <begin position="177"/>
        <end position="199"/>
    </location>
</feature>
<evidence type="ECO:0000256" key="2">
    <source>
        <dbReference type="ARBA" id="ARBA00022448"/>
    </source>
</evidence>
<keyword evidence="15" id="KW-1185">Reference proteome</keyword>
<evidence type="ECO:0000313" key="14">
    <source>
        <dbReference type="EMBL" id="ADU50583.1"/>
    </source>
</evidence>
<feature type="transmembrane region" description="Helical" evidence="12">
    <location>
        <begin position="291"/>
        <end position="311"/>
    </location>
</feature>
<dbReference type="STRING" id="644966.Tmar_0462"/>
<reference evidence="15" key="2">
    <citation type="journal article" date="2010" name="Stand. Genomic Sci.">
        <title>Complete genome sequence of Thermaerobacter marianensis type strain (7p75aT).</title>
        <authorList>
            <person name="Han C."/>
            <person name="Gu W."/>
            <person name="Zhang X."/>
            <person name="Lapidus A."/>
            <person name="Nolan M."/>
            <person name="Copeland A."/>
            <person name="Lucas S."/>
            <person name="Glavina Del Rio T."/>
            <person name="Tice H."/>
            <person name="Cheng J."/>
            <person name="Tapia R."/>
            <person name="Goodwin L."/>
            <person name="Pitluck S."/>
            <person name="Pagani I."/>
            <person name="Ivanova N."/>
            <person name="Mavromatis K."/>
            <person name="Mikhailova N."/>
            <person name="Pati A."/>
            <person name="Chen A."/>
            <person name="Palaniappan K."/>
            <person name="Land M."/>
            <person name="Hauser L."/>
            <person name="Chang Y."/>
            <person name="Jeffries C."/>
            <person name="Schneider S."/>
            <person name="Rohde M."/>
            <person name="Goker M."/>
            <person name="Pukall R."/>
            <person name="Woyke T."/>
            <person name="Bristow J."/>
            <person name="Eisen J."/>
            <person name="Markowitz V."/>
            <person name="Hugenholtz P."/>
            <person name="Kyrpides N."/>
            <person name="Klenk H."/>
            <person name="Detter J."/>
        </authorList>
    </citation>
    <scope>NUCLEOTIDE SEQUENCE [LARGE SCALE GENOMIC DNA]</scope>
    <source>
        <strain evidence="15">ATCC 700841 / DSM 12885 / JCM 10246 / 7p75a</strain>
    </source>
</reference>
<dbReference type="SUPFAM" id="SSF81340">
    <property type="entry name" value="Clc chloride channel"/>
    <property type="match status" value="1"/>
</dbReference>
<dbReference type="InterPro" id="IPR014743">
    <property type="entry name" value="Cl-channel_core"/>
</dbReference>
<dbReference type="InterPro" id="IPR050368">
    <property type="entry name" value="ClC-type_chloride_channel"/>
</dbReference>
<feature type="transmembrane region" description="Helical" evidence="12">
    <location>
        <begin position="37"/>
        <end position="58"/>
    </location>
</feature>
<dbReference type="OrthoDB" id="9812438at2"/>
<dbReference type="eggNOG" id="COG0038">
    <property type="taxonomic scope" value="Bacteria"/>
</dbReference>
<feature type="domain" description="CBS" evidence="13">
    <location>
        <begin position="564"/>
        <end position="624"/>
    </location>
</feature>
<keyword evidence="3 12" id="KW-0812">Transmembrane</keyword>
<dbReference type="eggNOG" id="COG0517">
    <property type="taxonomic scope" value="Bacteria"/>
</dbReference>
<dbReference type="KEGG" id="tmr:Tmar_0462"/>
<evidence type="ECO:0000256" key="4">
    <source>
        <dbReference type="ARBA" id="ARBA00022989"/>
    </source>
</evidence>
<dbReference type="InterPro" id="IPR000644">
    <property type="entry name" value="CBS_dom"/>
</dbReference>
<keyword evidence="2" id="KW-0813">Transport</keyword>
<evidence type="ECO:0000256" key="12">
    <source>
        <dbReference type="SAM" id="Phobius"/>
    </source>
</evidence>
<dbReference type="SUPFAM" id="SSF54631">
    <property type="entry name" value="CBS-domain pair"/>
    <property type="match status" value="1"/>
</dbReference>
<dbReference type="HOGENOM" id="CLU_015263_5_1_9"/>
<dbReference type="Gene3D" id="3.10.580.10">
    <property type="entry name" value="CBS-domain"/>
    <property type="match status" value="1"/>
</dbReference>
<accession>E6SGN7</accession>
<feature type="transmembrane region" description="Helical" evidence="12">
    <location>
        <begin position="352"/>
        <end position="372"/>
    </location>
</feature>
<dbReference type="GO" id="GO:0005254">
    <property type="term" value="F:chloride channel activity"/>
    <property type="evidence" value="ECO:0007669"/>
    <property type="project" value="UniProtKB-KW"/>
</dbReference>
<feature type="transmembrane region" description="Helical" evidence="12">
    <location>
        <begin position="384"/>
        <end position="403"/>
    </location>
</feature>
<keyword evidence="9" id="KW-0407">Ion channel</keyword>
<dbReference type="CDD" id="cd00400">
    <property type="entry name" value="Voltage_gated_ClC"/>
    <property type="match status" value="1"/>
</dbReference>
<feature type="transmembrane region" description="Helical" evidence="12">
    <location>
        <begin position="443"/>
        <end position="471"/>
    </location>
</feature>
<feature type="domain" description="CBS" evidence="13">
    <location>
        <begin position="498"/>
        <end position="556"/>
    </location>
</feature>
<dbReference type="Pfam" id="PF00571">
    <property type="entry name" value="CBS"/>
    <property type="match status" value="2"/>
</dbReference>
<keyword evidence="10" id="KW-0129">CBS domain</keyword>
<dbReference type="PANTHER" id="PTHR43427">
    <property type="entry name" value="CHLORIDE CHANNEL PROTEIN CLC-E"/>
    <property type="match status" value="1"/>
</dbReference>
<proteinExistence type="predicted"/>
<evidence type="ECO:0000256" key="9">
    <source>
        <dbReference type="ARBA" id="ARBA00023303"/>
    </source>
</evidence>
<keyword evidence="7" id="KW-0869">Chloride channel</keyword>
<dbReference type="InterPro" id="IPR046342">
    <property type="entry name" value="CBS_dom_sf"/>
</dbReference>
<dbReference type="RefSeq" id="WP_013494888.1">
    <property type="nucleotide sequence ID" value="NC_014831.1"/>
</dbReference>
<dbReference type="Gene3D" id="1.10.3080.10">
    <property type="entry name" value="Clc chloride channel"/>
    <property type="match status" value="1"/>
</dbReference>
<evidence type="ECO:0000313" key="15">
    <source>
        <dbReference type="Proteomes" id="UP000008915"/>
    </source>
</evidence>
<feature type="transmembrane region" description="Helical" evidence="12">
    <location>
        <begin position="211"/>
        <end position="230"/>
    </location>
</feature>
<dbReference type="InterPro" id="IPR001807">
    <property type="entry name" value="ClC"/>
</dbReference>
<evidence type="ECO:0000256" key="6">
    <source>
        <dbReference type="ARBA" id="ARBA00023136"/>
    </source>
</evidence>
<dbReference type="Proteomes" id="UP000008915">
    <property type="component" value="Chromosome"/>
</dbReference>
<dbReference type="Pfam" id="PF00654">
    <property type="entry name" value="Voltage_CLC"/>
    <property type="match status" value="1"/>
</dbReference>
<evidence type="ECO:0000256" key="11">
    <source>
        <dbReference type="SAM" id="MobiDB-lite"/>
    </source>
</evidence>
<evidence type="ECO:0000256" key="1">
    <source>
        <dbReference type="ARBA" id="ARBA00004141"/>
    </source>
</evidence>
<evidence type="ECO:0000256" key="7">
    <source>
        <dbReference type="ARBA" id="ARBA00023173"/>
    </source>
</evidence>
<dbReference type="AlphaFoldDB" id="E6SGN7"/>
<organism evidence="14 15">
    <name type="scientific">Thermaerobacter marianensis (strain ATCC 700841 / DSM 12885 / JCM 10246 / 7p75a)</name>
    <dbReference type="NCBI Taxonomy" id="644966"/>
    <lineage>
        <taxon>Bacteria</taxon>
        <taxon>Bacillati</taxon>
        <taxon>Bacillota</taxon>
        <taxon>Clostridia</taxon>
        <taxon>Eubacteriales</taxon>
        <taxon>Clostridiales Family XVII. Incertae Sedis</taxon>
        <taxon>Thermaerobacter</taxon>
    </lineage>
</organism>
<feature type="transmembrane region" description="Helical" evidence="12">
    <location>
        <begin position="415"/>
        <end position="437"/>
    </location>
</feature>
<protein>
    <submittedName>
        <fullName evidence="14">Cl-channel voltage-gated family protein</fullName>
    </submittedName>
</protein>
<comment type="subcellular location">
    <subcellularLocation>
        <location evidence="1">Membrane</location>
        <topology evidence="1">Multi-pass membrane protein</topology>
    </subcellularLocation>
</comment>
<keyword evidence="4 12" id="KW-1133">Transmembrane helix</keyword>
<feature type="transmembrane region" description="Helical" evidence="12">
    <location>
        <begin position="250"/>
        <end position="271"/>
    </location>
</feature>
<evidence type="ECO:0000256" key="5">
    <source>
        <dbReference type="ARBA" id="ARBA00023065"/>
    </source>
</evidence>
<dbReference type="PROSITE" id="PS51371">
    <property type="entry name" value="CBS"/>
    <property type="match status" value="2"/>
</dbReference>
<evidence type="ECO:0000256" key="10">
    <source>
        <dbReference type="PROSITE-ProRule" id="PRU00703"/>
    </source>
</evidence>
<dbReference type="PRINTS" id="PR00762">
    <property type="entry name" value="CLCHANNEL"/>
</dbReference>